<dbReference type="GO" id="GO:0004857">
    <property type="term" value="F:enzyme inhibitor activity"/>
    <property type="evidence" value="ECO:0007669"/>
    <property type="project" value="InterPro"/>
</dbReference>
<dbReference type="Pfam" id="PF04043">
    <property type="entry name" value="PMEI"/>
    <property type="match status" value="1"/>
</dbReference>
<dbReference type="PANTHER" id="PTHR31080:SF296">
    <property type="entry name" value="OS05G0360900 PROTEIN"/>
    <property type="match status" value="1"/>
</dbReference>
<dbReference type="OrthoDB" id="1430376at2759"/>
<dbReference type="SMART" id="SM00856">
    <property type="entry name" value="PMEI"/>
    <property type="match status" value="1"/>
</dbReference>
<evidence type="ECO:0000256" key="1">
    <source>
        <dbReference type="ARBA" id="ARBA00022729"/>
    </source>
</evidence>
<dbReference type="InterPro" id="IPR006501">
    <property type="entry name" value="Pectinesterase_inhib_dom"/>
</dbReference>
<dbReference type="CDD" id="cd15798">
    <property type="entry name" value="PMEI-like_3"/>
    <property type="match status" value="1"/>
</dbReference>
<dbReference type="RefSeq" id="XP_017698659.2">
    <property type="nucleotide sequence ID" value="XM_017843170.2"/>
</dbReference>
<dbReference type="Proteomes" id="UP000228380">
    <property type="component" value="Chromosome 2"/>
</dbReference>
<dbReference type="InterPro" id="IPR035513">
    <property type="entry name" value="Invertase/methylesterase_inhib"/>
</dbReference>
<dbReference type="GeneID" id="103708508"/>
<protein>
    <submittedName>
        <fullName evidence="4">21 kDa protein-like</fullName>
    </submittedName>
</protein>
<dbReference type="InterPro" id="IPR051955">
    <property type="entry name" value="PME_Inhibitor"/>
</dbReference>
<evidence type="ECO:0000259" key="2">
    <source>
        <dbReference type="SMART" id="SM00856"/>
    </source>
</evidence>
<feature type="domain" description="Pectinesterase inhibitor" evidence="2">
    <location>
        <begin position="46"/>
        <end position="199"/>
    </location>
</feature>
<proteinExistence type="predicted"/>
<reference evidence="3" key="1">
    <citation type="journal article" date="2019" name="Nat. Commun.">
        <title>Genome-wide association mapping of date palm fruit traits.</title>
        <authorList>
            <person name="Hazzouri K.M."/>
            <person name="Gros-Balthazard M."/>
            <person name="Flowers J.M."/>
            <person name="Copetti D."/>
            <person name="Lemansour A."/>
            <person name="Lebrun M."/>
            <person name="Masmoudi K."/>
            <person name="Ferrand S."/>
            <person name="Dhar M.I."/>
            <person name="Fresquez Z.A."/>
            <person name="Rosas U."/>
            <person name="Zhang J."/>
            <person name="Talag J."/>
            <person name="Lee S."/>
            <person name="Kudrna D."/>
            <person name="Powell R.F."/>
            <person name="Leitch I.J."/>
            <person name="Krueger R.R."/>
            <person name="Wing R.A."/>
            <person name="Amiri K.M.A."/>
            <person name="Purugganan M.D."/>
        </authorList>
    </citation>
    <scope>NUCLEOTIDE SEQUENCE [LARGE SCALE GENOMIC DNA]</scope>
    <source>
        <strain evidence="3">cv. Khalas</strain>
    </source>
</reference>
<dbReference type="NCBIfam" id="TIGR01614">
    <property type="entry name" value="PME_inhib"/>
    <property type="match status" value="1"/>
</dbReference>
<reference evidence="4" key="2">
    <citation type="submission" date="2025-08" db="UniProtKB">
        <authorList>
            <consortium name="RefSeq"/>
        </authorList>
    </citation>
    <scope>IDENTIFICATION</scope>
    <source>
        <tissue evidence="4">Young leaves</tissue>
    </source>
</reference>
<dbReference type="SUPFAM" id="SSF101148">
    <property type="entry name" value="Plant invertase/pectin methylesterase inhibitor"/>
    <property type="match status" value="1"/>
</dbReference>
<name>A0A8B7MU29_PHODC</name>
<dbReference type="Gene3D" id="1.20.140.40">
    <property type="entry name" value="Invertase/pectin methylesterase inhibitor family protein"/>
    <property type="match status" value="1"/>
</dbReference>
<sequence length="208" mass="21371">MARYSSTYLSSCYVTAALITLLTFGFSGFHGITTCSAARIHVQKKVGTNFIATKCGTTSYPRLCVDTLSAHASTIQDNPSQLAQTAISVCLASARSTSAVLSRLSTTGGMSARDAGAVSDCKTTMGDSADKLQKSLGSMGSLGGKKGVALRINDIQTWMSTALTDVTMCREGLAGSSMDGGVTSSIMNAERLTSIALALVNGLGSSSP</sequence>
<keyword evidence="1" id="KW-0732">Signal</keyword>
<organism evidence="3 4">
    <name type="scientific">Phoenix dactylifera</name>
    <name type="common">Date palm</name>
    <dbReference type="NCBI Taxonomy" id="42345"/>
    <lineage>
        <taxon>Eukaryota</taxon>
        <taxon>Viridiplantae</taxon>
        <taxon>Streptophyta</taxon>
        <taxon>Embryophyta</taxon>
        <taxon>Tracheophyta</taxon>
        <taxon>Spermatophyta</taxon>
        <taxon>Magnoliopsida</taxon>
        <taxon>Liliopsida</taxon>
        <taxon>Arecaceae</taxon>
        <taxon>Coryphoideae</taxon>
        <taxon>Phoeniceae</taxon>
        <taxon>Phoenix</taxon>
    </lineage>
</organism>
<gene>
    <name evidence="4" type="primary">LOC103708508</name>
</gene>
<dbReference type="AlphaFoldDB" id="A0A8B7MU29"/>
<accession>A0A8B7MU29</accession>
<dbReference type="PANTHER" id="PTHR31080">
    <property type="entry name" value="PECTINESTERASE INHIBITOR-LIKE"/>
    <property type="match status" value="1"/>
</dbReference>
<evidence type="ECO:0000313" key="4">
    <source>
        <dbReference type="RefSeq" id="XP_017698659.2"/>
    </source>
</evidence>
<keyword evidence="3" id="KW-1185">Reference proteome</keyword>
<evidence type="ECO:0000313" key="3">
    <source>
        <dbReference type="Proteomes" id="UP000228380"/>
    </source>
</evidence>
<dbReference type="KEGG" id="pda:103708508"/>